<dbReference type="GO" id="GO:0008849">
    <property type="term" value="F:enterochelin esterase activity"/>
    <property type="evidence" value="ECO:0007669"/>
    <property type="project" value="InterPro"/>
</dbReference>
<dbReference type="SUPFAM" id="SSF53474">
    <property type="entry name" value="alpha/beta-Hydrolases"/>
    <property type="match status" value="1"/>
</dbReference>
<dbReference type="InterPro" id="IPR013783">
    <property type="entry name" value="Ig-like_fold"/>
</dbReference>
<evidence type="ECO:0000256" key="5">
    <source>
        <dbReference type="SAM" id="MobiDB-lite"/>
    </source>
</evidence>
<protein>
    <submittedName>
        <fullName evidence="7">Enterochelin esterase</fullName>
    </submittedName>
</protein>
<dbReference type="AlphaFoldDB" id="A0A2K1Q764"/>
<dbReference type="Pfam" id="PF00756">
    <property type="entry name" value="Esterase"/>
    <property type="match status" value="1"/>
</dbReference>
<feature type="domain" description="Enterochelin esterase N-terminal" evidence="6">
    <location>
        <begin position="27"/>
        <end position="154"/>
    </location>
</feature>
<dbReference type="Pfam" id="PF11806">
    <property type="entry name" value="Enterochelin_N"/>
    <property type="match status" value="1"/>
</dbReference>
<dbReference type="GO" id="GO:0006826">
    <property type="term" value="P:iron ion transport"/>
    <property type="evidence" value="ECO:0007669"/>
    <property type="project" value="InterPro"/>
</dbReference>
<gene>
    <name evidence="7" type="ORF">COO59_14865</name>
</gene>
<evidence type="ECO:0000256" key="2">
    <source>
        <dbReference type="ARBA" id="ARBA00022490"/>
    </source>
</evidence>
<evidence type="ECO:0000313" key="8">
    <source>
        <dbReference type="Proteomes" id="UP000236345"/>
    </source>
</evidence>
<reference evidence="8" key="1">
    <citation type="submission" date="2017-09" db="EMBL/GenBank/DDBJ databases">
        <authorList>
            <person name="Palmer M."/>
            <person name="Steenkamp E.T."/>
            <person name="Coetzee M.P."/>
            <person name="Avontuur J.R."/>
            <person name="Van Zyl E."/>
            <person name="Chan W.-Y."/>
            <person name="Blom J."/>
            <person name="Venter S.N."/>
        </authorList>
    </citation>
    <scope>NUCLEOTIDE SEQUENCE [LARGE SCALE GENOMIC DNA]</scope>
    <source>
        <strain evidence="8">QC88-366</strain>
    </source>
</reference>
<accession>A0A2K1Q764</accession>
<dbReference type="GO" id="GO:0005737">
    <property type="term" value="C:cytoplasm"/>
    <property type="evidence" value="ECO:0007669"/>
    <property type="project" value="UniProtKB-SubCell"/>
</dbReference>
<dbReference type="PANTHER" id="PTHR48098:SF3">
    <property type="entry name" value="IRON(III) ENTEROBACTIN ESTERASE"/>
    <property type="match status" value="1"/>
</dbReference>
<sequence>MGSDAWWQAKTQAGIPAIAEVQGDRCRIVFYWRDPQGDERHSTTRRVWLNIAGITDHHRQQRPFSLQRVAGTDTWQGEVTLSSRWRGSYCLIPSQDDSDFPADNLAADKLRRWWKTHLPAAIADPLNPLRSWRNGRGHAVSPLHMPAAPPQPAWQPLDRRQPSASNQLTTRLWYSSRLANRRSVWLLKTGEESATPRPLAILLDGQFWANGMPLAAPLEWLTQRGELPPACYLFIDAIGTAQRSHELTCNPEFWLAVQEELLPQVSEWLPSWDKSLPTLVAGQSYGGLAALYAALSWPQSFNGAISLSGSYWWPDRHTASSGGWLGEQLRQGLGSAHPQRLWLEAGLHEKIILQSNRTLLPLLQASGHDVHYREFDGGHDALCWRGGLTDGLQALWAALC</sequence>
<evidence type="ECO:0000256" key="1">
    <source>
        <dbReference type="ARBA" id="ARBA00004496"/>
    </source>
</evidence>
<keyword evidence="8" id="KW-1185">Reference proteome</keyword>
<comment type="subcellular location">
    <subcellularLocation>
        <location evidence="1">Cytoplasm</location>
    </subcellularLocation>
</comment>
<dbReference type="SUPFAM" id="SSF81296">
    <property type="entry name" value="E set domains"/>
    <property type="match status" value="1"/>
</dbReference>
<dbReference type="GO" id="GO:0005506">
    <property type="term" value="F:iron ion binding"/>
    <property type="evidence" value="ECO:0007669"/>
    <property type="project" value="InterPro"/>
</dbReference>
<evidence type="ECO:0000256" key="3">
    <source>
        <dbReference type="ARBA" id="ARBA00022801"/>
    </source>
</evidence>
<dbReference type="InterPro" id="IPR000801">
    <property type="entry name" value="Esterase-like"/>
</dbReference>
<keyword evidence="2" id="KW-0963">Cytoplasm</keyword>
<comment type="similarity">
    <text evidence="4">Belongs to the Fes family.</text>
</comment>
<dbReference type="EMBL" id="NWUO01000011">
    <property type="protein sequence ID" value="PNS10893.1"/>
    <property type="molecule type" value="Genomic_DNA"/>
</dbReference>
<dbReference type="OrthoDB" id="9775130at2"/>
<organism evidence="7 8">
    <name type="scientific">Mixta theicola</name>
    <dbReference type="NCBI Taxonomy" id="1458355"/>
    <lineage>
        <taxon>Bacteria</taxon>
        <taxon>Pseudomonadati</taxon>
        <taxon>Pseudomonadota</taxon>
        <taxon>Gammaproteobacteria</taxon>
        <taxon>Enterobacterales</taxon>
        <taxon>Erwiniaceae</taxon>
        <taxon>Mixta</taxon>
    </lineage>
</organism>
<dbReference type="InterPro" id="IPR050583">
    <property type="entry name" value="Mycobacterial_A85_antigen"/>
</dbReference>
<proteinExistence type="inferred from homology"/>
<name>A0A2K1Q764_9GAMM</name>
<dbReference type="InterPro" id="IPR014756">
    <property type="entry name" value="Ig_E-set"/>
</dbReference>
<dbReference type="InterPro" id="IPR029058">
    <property type="entry name" value="AB_hydrolase_fold"/>
</dbReference>
<feature type="region of interest" description="Disordered" evidence="5">
    <location>
        <begin position="142"/>
        <end position="161"/>
    </location>
</feature>
<evidence type="ECO:0000256" key="4">
    <source>
        <dbReference type="ARBA" id="ARBA00024201"/>
    </source>
</evidence>
<dbReference type="NCBIfam" id="NF007758">
    <property type="entry name" value="PRK10439.1"/>
    <property type="match status" value="1"/>
</dbReference>
<dbReference type="RefSeq" id="WP_103060554.1">
    <property type="nucleotide sequence ID" value="NZ_BSOF01000034.1"/>
</dbReference>
<dbReference type="Gene3D" id="3.40.50.1820">
    <property type="entry name" value="alpha/beta hydrolase"/>
    <property type="match status" value="1"/>
</dbReference>
<keyword evidence="3" id="KW-0378">Hydrolase</keyword>
<evidence type="ECO:0000259" key="6">
    <source>
        <dbReference type="Pfam" id="PF11806"/>
    </source>
</evidence>
<dbReference type="Gene3D" id="2.60.40.10">
    <property type="entry name" value="Immunoglobulins"/>
    <property type="match status" value="1"/>
</dbReference>
<dbReference type="InterPro" id="IPR021764">
    <property type="entry name" value="Enterochelin_esterase_N"/>
</dbReference>
<dbReference type="Proteomes" id="UP000236345">
    <property type="component" value="Unassembled WGS sequence"/>
</dbReference>
<comment type="caution">
    <text evidence="7">The sequence shown here is derived from an EMBL/GenBank/DDBJ whole genome shotgun (WGS) entry which is preliminary data.</text>
</comment>
<dbReference type="PANTHER" id="PTHR48098">
    <property type="entry name" value="ENTEROCHELIN ESTERASE-RELATED"/>
    <property type="match status" value="1"/>
</dbReference>
<evidence type="ECO:0000313" key="7">
    <source>
        <dbReference type="EMBL" id="PNS10893.1"/>
    </source>
</evidence>